<dbReference type="Pfam" id="PF14122">
    <property type="entry name" value="YokU"/>
    <property type="match status" value="1"/>
</dbReference>
<gene>
    <name evidence="1" type="ORF">DFP97_101272</name>
</gene>
<keyword evidence="2" id="KW-1185">Reference proteome</keyword>
<dbReference type="RefSeq" id="WP_114378166.1">
    <property type="nucleotide sequence ID" value="NZ_QPJD01000001.1"/>
</dbReference>
<dbReference type="Proteomes" id="UP000252415">
    <property type="component" value="Unassembled WGS sequence"/>
</dbReference>
<evidence type="ECO:0000313" key="1">
    <source>
        <dbReference type="EMBL" id="RCW51927.1"/>
    </source>
</evidence>
<evidence type="ECO:0000313" key="2">
    <source>
        <dbReference type="Proteomes" id="UP000252415"/>
    </source>
</evidence>
<protein>
    <submittedName>
        <fullName evidence="1">Putative YokU family protein</fullName>
    </submittedName>
</protein>
<dbReference type="NCBIfam" id="TIGR03831">
    <property type="entry name" value="YgiT_finger"/>
    <property type="match status" value="1"/>
</dbReference>
<name>A0A368WCR6_9BACL</name>
<proteinExistence type="predicted"/>
<organism evidence="1 2">
    <name type="scientific">Paenibacillus prosopidis</name>
    <dbReference type="NCBI Taxonomy" id="630520"/>
    <lineage>
        <taxon>Bacteria</taxon>
        <taxon>Bacillati</taxon>
        <taxon>Bacillota</taxon>
        <taxon>Bacilli</taxon>
        <taxon>Bacillales</taxon>
        <taxon>Paenibacillaceae</taxon>
        <taxon>Paenibacillus</taxon>
    </lineage>
</organism>
<dbReference type="InterPro" id="IPR022453">
    <property type="entry name" value="Znf_MqsA-type"/>
</dbReference>
<dbReference type="InterPro" id="IPR022451">
    <property type="entry name" value="CHP03829_YokU"/>
</dbReference>
<dbReference type="EMBL" id="QPJD01000001">
    <property type="protein sequence ID" value="RCW51927.1"/>
    <property type="molecule type" value="Genomic_DNA"/>
</dbReference>
<sequence>MTCIWCDAEDSKEGVKDCYWIMPDGKSTVEILDIPAIDCPRCGSYVSESMSQKVEEALYLNDVSALGSRFRYEELMNAPRINKFYFK</sequence>
<reference evidence="1 2" key="1">
    <citation type="submission" date="2018-07" db="EMBL/GenBank/DDBJ databases">
        <title>Genomic Encyclopedia of Type Strains, Phase III (KMG-III): the genomes of soil and plant-associated and newly described type strains.</title>
        <authorList>
            <person name="Whitman W."/>
        </authorList>
    </citation>
    <scope>NUCLEOTIDE SEQUENCE [LARGE SCALE GENOMIC DNA]</scope>
    <source>
        <strain evidence="1 2">CECT 7506</strain>
    </source>
</reference>
<dbReference type="AlphaFoldDB" id="A0A368WCR6"/>
<dbReference type="CDD" id="cd12870">
    <property type="entry name" value="MqsA"/>
    <property type="match status" value="1"/>
</dbReference>
<accession>A0A368WCR6</accession>
<dbReference type="OrthoDB" id="2666319at2"/>
<comment type="caution">
    <text evidence="1">The sequence shown here is derived from an EMBL/GenBank/DDBJ whole genome shotgun (WGS) entry which is preliminary data.</text>
</comment>